<evidence type="ECO:0000256" key="1">
    <source>
        <dbReference type="SAM" id="MobiDB-lite"/>
    </source>
</evidence>
<dbReference type="Proteomes" id="UP000823749">
    <property type="component" value="Chromosome 6"/>
</dbReference>
<gene>
    <name evidence="2" type="ORF">RHGRI_017324</name>
</gene>
<feature type="region of interest" description="Disordered" evidence="1">
    <location>
        <begin position="35"/>
        <end position="57"/>
    </location>
</feature>
<reference evidence="2 3" key="1">
    <citation type="submission" date="2020-08" db="EMBL/GenBank/DDBJ databases">
        <title>Plant Genome Project.</title>
        <authorList>
            <person name="Zhang R.-G."/>
        </authorList>
    </citation>
    <scope>NUCLEOTIDE SEQUENCE [LARGE SCALE GENOMIC DNA]</scope>
    <source>
        <strain evidence="2">WSP0</strain>
        <tissue evidence="2">Leaf</tissue>
    </source>
</reference>
<comment type="caution">
    <text evidence="2">The sequence shown here is derived from an EMBL/GenBank/DDBJ whole genome shotgun (WGS) entry which is preliminary data.</text>
</comment>
<sequence>MLLALEERSSSIAQPSLTATTAATGGTCHHLRRIPSSKTPPSVETLCDRQGHARPKPSALPGKRYLLPFVSASPHGWLVFGSFGLVCWVHFGCCFQLCCVLELAPLKNWKSIMSCLCCSNDDDMQWASDNAQFMGNNASDIELTRLSVEVGNQHELGDCFIQSVNSSTVPCSKYCYSSKYWYSAFKKRSFLCA</sequence>
<dbReference type="EMBL" id="JACTNZ010000006">
    <property type="protein sequence ID" value="KAG5544829.1"/>
    <property type="molecule type" value="Genomic_DNA"/>
</dbReference>
<proteinExistence type="predicted"/>
<dbReference type="AlphaFoldDB" id="A0AAV6JXH2"/>
<accession>A0AAV6JXH2</accession>
<organism evidence="2 3">
    <name type="scientific">Rhododendron griersonianum</name>
    <dbReference type="NCBI Taxonomy" id="479676"/>
    <lineage>
        <taxon>Eukaryota</taxon>
        <taxon>Viridiplantae</taxon>
        <taxon>Streptophyta</taxon>
        <taxon>Embryophyta</taxon>
        <taxon>Tracheophyta</taxon>
        <taxon>Spermatophyta</taxon>
        <taxon>Magnoliopsida</taxon>
        <taxon>eudicotyledons</taxon>
        <taxon>Gunneridae</taxon>
        <taxon>Pentapetalae</taxon>
        <taxon>asterids</taxon>
        <taxon>Ericales</taxon>
        <taxon>Ericaceae</taxon>
        <taxon>Ericoideae</taxon>
        <taxon>Rhodoreae</taxon>
        <taxon>Rhododendron</taxon>
    </lineage>
</organism>
<evidence type="ECO:0000313" key="2">
    <source>
        <dbReference type="EMBL" id="KAG5544829.1"/>
    </source>
</evidence>
<name>A0AAV6JXH2_9ERIC</name>
<evidence type="ECO:0000313" key="3">
    <source>
        <dbReference type="Proteomes" id="UP000823749"/>
    </source>
</evidence>
<keyword evidence="3" id="KW-1185">Reference proteome</keyword>
<protein>
    <submittedName>
        <fullName evidence="2">Uncharacterized protein</fullName>
    </submittedName>
</protein>